<dbReference type="PANTHER" id="PTHR45527:SF1">
    <property type="entry name" value="FATTY ACID SYNTHASE"/>
    <property type="match status" value="1"/>
</dbReference>
<dbReference type="OrthoDB" id="2472181at2"/>
<dbReference type="GO" id="GO:0043041">
    <property type="term" value="P:amino acid activation for nonribosomal peptide biosynthetic process"/>
    <property type="evidence" value="ECO:0007669"/>
    <property type="project" value="TreeGrafter"/>
</dbReference>
<dbReference type="EMBL" id="CP029190">
    <property type="protein sequence ID" value="QES46709.1"/>
    <property type="molecule type" value="Genomic_DNA"/>
</dbReference>
<name>A0A5P2D0S1_STRVZ</name>
<dbReference type="Proteomes" id="UP000325211">
    <property type="component" value="Chromosome"/>
</dbReference>
<dbReference type="Gene3D" id="3.30.559.30">
    <property type="entry name" value="Nonribosomal peptide synthetase, condensation domain"/>
    <property type="match status" value="1"/>
</dbReference>
<dbReference type="CDD" id="cd19531">
    <property type="entry name" value="LCL_NRPS-like"/>
    <property type="match status" value="1"/>
</dbReference>
<dbReference type="AlphaFoldDB" id="A0A5P2D0S1"/>
<dbReference type="GO" id="GO:0047527">
    <property type="term" value="F:2,3-dihydroxybenzoate-serine ligase activity"/>
    <property type="evidence" value="ECO:0007669"/>
    <property type="project" value="TreeGrafter"/>
</dbReference>
<feature type="domain" description="Condensation" evidence="2">
    <location>
        <begin position="74"/>
        <end position="502"/>
    </location>
</feature>
<proteinExistence type="predicted"/>
<dbReference type="GO" id="GO:0009239">
    <property type="term" value="P:enterobactin biosynthetic process"/>
    <property type="evidence" value="ECO:0007669"/>
    <property type="project" value="TreeGrafter"/>
</dbReference>
<dbReference type="PANTHER" id="PTHR45527">
    <property type="entry name" value="NONRIBOSOMAL PEPTIDE SYNTHETASE"/>
    <property type="match status" value="1"/>
</dbReference>
<feature type="compositionally biased region" description="Basic residues" evidence="1">
    <location>
        <begin position="16"/>
        <end position="32"/>
    </location>
</feature>
<dbReference type="GO" id="GO:0008610">
    <property type="term" value="P:lipid biosynthetic process"/>
    <property type="evidence" value="ECO:0007669"/>
    <property type="project" value="UniProtKB-ARBA"/>
</dbReference>
<organism evidence="3 4">
    <name type="scientific">Streptomyces venezuelae</name>
    <dbReference type="NCBI Taxonomy" id="54571"/>
    <lineage>
        <taxon>Bacteria</taxon>
        <taxon>Bacillati</taxon>
        <taxon>Actinomycetota</taxon>
        <taxon>Actinomycetes</taxon>
        <taxon>Kitasatosporales</taxon>
        <taxon>Streptomycetaceae</taxon>
        <taxon>Streptomyces</taxon>
    </lineage>
</organism>
<dbReference type="Gene3D" id="3.30.559.10">
    <property type="entry name" value="Chloramphenicol acetyltransferase-like domain"/>
    <property type="match status" value="1"/>
</dbReference>
<evidence type="ECO:0000259" key="2">
    <source>
        <dbReference type="Pfam" id="PF00668"/>
    </source>
</evidence>
<dbReference type="InterPro" id="IPR001242">
    <property type="entry name" value="Condensation_dom"/>
</dbReference>
<dbReference type="GO" id="GO:0031177">
    <property type="term" value="F:phosphopantetheine binding"/>
    <property type="evidence" value="ECO:0007669"/>
    <property type="project" value="TreeGrafter"/>
</dbReference>
<evidence type="ECO:0000313" key="3">
    <source>
        <dbReference type="EMBL" id="QES46709.1"/>
    </source>
</evidence>
<protein>
    <recommendedName>
        <fullName evidence="2">Condensation domain-containing protein</fullName>
    </recommendedName>
</protein>
<dbReference type="GO" id="GO:0005829">
    <property type="term" value="C:cytosol"/>
    <property type="evidence" value="ECO:0007669"/>
    <property type="project" value="TreeGrafter"/>
</dbReference>
<feature type="region of interest" description="Disordered" evidence="1">
    <location>
        <begin position="16"/>
        <end position="54"/>
    </location>
</feature>
<dbReference type="Pfam" id="PF00668">
    <property type="entry name" value="Condensation"/>
    <property type="match status" value="1"/>
</dbReference>
<accession>A0A5P2D0S1</accession>
<reference evidence="3 4" key="1">
    <citation type="submission" date="2018-05" db="EMBL/GenBank/DDBJ databases">
        <title>Streptomyces venezuelae.</title>
        <authorList>
            <person name="Kim W."/>
            <person name="Lee N."/>
            <person name="Cho B.-K."/>
        </authorList>
    </citation>
    <scope>NUCLEOTIDE SEQUENCE [LARGE SCALE GENOMIC DNA]</scope>
    <source>
        <strain evidence="3 4">ATCC 21782</strain>
    </source>
</reference>
<sequence length="512" mass="57192">MDPRRLGGAVRLLGLHRGRHRPDRPHRTRPRLRGTDGGPAHHLPRTGAQRGPAPLALRPRGQLAVVGPAMGGGPLSYAQQGMWFLERRAGTTLYADPMTFRLVGDLDHTALHRSIEELVRRHEALRTRFPVVAGTPVRQVTDDVRVPLGQADLTGLPVWERDAAADRCLAEDLRRPFDLARGPVVRAALIRLGAREHLLRITAHHLVSDARSWWAVLFRELEQLYTAFLHGRPSPLPSAPAQYGDFVRWQHDWLDGPAYARQLAHWERALAEVTPLPDLSLATADPPAGRATTARPATAWLTFPQPLHQRLRAVAREARVTLYMVLLTAFGQVLRRHTDTDDLLVGTRGGFRGRPEFEQAVGFFVNVLPIRLRVARDADFGALLGQVRHTLLGVYVNRDIPYERLMAELGLKRPGFRPVINVCVSFQSTPEVPPALEGLHATLVNHDPYSGYALDLGFYEEDGALRALLTHDRGRYDDEAARRLLDELVDTLRTVADPAESPDRPHRPRSAV</sequence>
<evidence type="ECO:0000256" key="1">
    <source>
        <dbReference type="SAM" id="MobiDB-lite"/>
    </source>
</evidence>
<dbReference type="GO" id="GO:0009366">
    <property type="term" value="C:enterobactin synthetase complex"/>
    <property type="evidence" value="ECO:0007669"/>
    <property type="project" value="TreeGrafter"/>
</dbReference>
<dbReference type="InterPro" id="IPR023213">
    <property type="entry name" value="CAT-like_dom_sf"/>
</dbReference>
<evidence type="ECO:0000313" key="4">
    <source>
        <dbReference type="Proteomes" id="UP000325211"/>
    </source>
</evidence>
<dbReference type="SUPFAM" id="SSF52777">
    <property type="entry name" value="CoA-dependent acyltransferases"/>
    <property type="match status" value="2"/>
</dbReference>
<gene>
    <name evidence="3" type="ORF">DEJ50_01405</name>
</gene>